<dbReference type="EnsemblPlants" id="QL03p053680:mrna">
    <property type="protein sequence ID" value="QL03p053680:mrna:CDS:2"/>
    <property type="gene ID" value="QL03p053680"/>
</dbReference>
<proteinExistence type="predicted"/>
<evidence type="ECO:0000313" key="3">
    <source>
        <dbReference type="Proteomes" id="UP000594261"/>
    </source>
</evidence>
<reference evidence="2 3" key="1">
    <citation type="journal article" date="2016" name="G3 (Bethesda)">
        <title>First Draft Assembly and Annotation of the Genome of a California Endemic Oak Quercus lobata Nee (Fagaceae).</title>
        <authorList>
            <person name="Sork V.L."/>
            <person name="Fitz-Gibbon S.T."/>
            <person name="Puiu D."/>
            <person name="Crepeau M."/>
            <person name="Gugger P.F."/>
            <person name="Sherman R."/>
            <person name="Stevens K."/>
            <person name="Langley C.H."/>
            <person name="Pellegrini M."/>
            <person name="Salzberg S.L."/>
        </authorList>
    </citation>
    <scope>NUCLEOTIDE SEQUENCE [LARGE SCALE GENOMIC DNA]</scope>
    <source>
        <strain evidence="2 3">cv. SW786</strain>
    </source>
</reference>
<dbReference type="InterPro" id="IPR058594">
    <property type="entry name" value="PB1-like_dom_pln"/>
</dbReference>
<feature type="domain" description="PB1-like" evidence="1">
    <location>
        <begin position="7"/>
        <end position="100"/>
    </location>
</feature>
<keyword evidence="3" id="KW-1185">Reference proteome</keyword>
<organism evidence="2 3">
    <name type="scientific">Quercus lobata</name>
    <name type="common">Valley oak</name>
    <dbReference type="NCBI Taxonomy" id="97700"/>
    <lineage>
        <taxon>Eukaryota</taxon>
        <taxon>Viridiplantae</taxon>
        <taxon>Streptophyta</taxon>
        <taxon>Embryophyta</taxon>
        <taxon>Tracheophyta</taxon>
        <taxon>Spermatophyta</taxon>
        <taxon>Magnoliopsida</taxon>
        <taxon>eudicotyledons</taxon>
        <taxon>Gunneridae</taxon>
        <taxon>Pentapetalae</taxon>
        <taxon>rosids</taxon>
        <taxon>fabids</taxon>
        <taxon>Fagales</taxon>
        <taxon>Fagaceae</taxon>
        <taxon>Quercus</taxon>
    </lineage>
</organism>
<protein>
    <recommendedName>
        <fullName evidence="1">PB1-like domain-containing protein</fullName>
    </recommendedName>
</protein>
<dbReference type="InParanoid" id="A0A7N2L7Q2"/>
<reference evidence="2" key="2">
    <citation type="submission" date="2021-01" db="UniProtKB">
        <authorList>
            <consortium name="EnsemblPlants"/>
        </authorList>
    </citation>
    <scope>IDENTIFICATION</scope>
</reference>
<dbReference type="Gramene" id="QL03p053680:mrna">
    <property type="protein sequence ID" value="QL03p053680:mrna:CDS:2"/>
    <property type="gene ID" value="QL03p053680"/>
</dbReference>
<name>A0A7N2L7Q2_QUELO</name>
<dbReference type="EMBL" id="LRBV02000003">
    <property type="status" value="NOT_ANNOTATED_CDS"/>
    <property type="molecule type" value="Genomic_DNA"/>
</dbReference>
<dbReference type="Proteomes" id="UP000594261">
    <property type="component" value="Chromosome 3"/>
</dbReference>
<dbReference type="AlphaFoldDB" id="A0A7N2L7Q2"/>
<dbReference type="Pfam" id="PF26130">
    <property type="entry name" value="PB1-like"/>
    <property type="match status" value="1"/>
</dbReference>
<sequence>MADLNFIVEINYGGTFVWNQNLEYVGGNIATIEDVDLNRLSFCEIQDMCEKFGAPSTSTYHYLIPRGKLEQGLRLITGDDEVLYMCEIHVAWLIDRIVLYVEGSEKPLVVEILGQNVKGIEERVVEGDNLDYDDDANVSEVDEEVHVDGEGDKVLATKQNEGSEFDWLEEGFEGLDFDDDVFGNMDARPST</sequence>
<evidence type="ECO:0000313" key="2">
    <source>
        <dbReference type="EnsemblPlants" id="QL03p053680:mrna:CDS:2"/>
    </source>
</evidence>
<accession>A0A7N2L7Q2</accession>
<evidence type="ECO:0000259" key="1">
    <source>
        <dbReference type="Pfam" id="PF26130"/>
    </source>
</evidence>